<feature type="region of interest" description="Disordered" evidence="1">
    <location>
        <begin position="215"/>
        <end position="246"/>
    </location>
</feature>
<gene>
    <name evidence="2" type="ORF">PAECIP111802_03986</name>
</gene>
<evidence type="ECO:0008006" key="4">
    <source>
        <dbReference type="Google" id="ProtNLM"/>
    </source>
</evidence>
<evidence type="ECO:0000313" key="3">
    <source>
        <dbReference type="Proteomes" id="UP000730618"/>
    </source>
</evidence>
<evidence type="ECO:0000313" key="2">
    <source>
        <dbReference type="EMBL" id="CAG7647487.1"/>
    </source>
</evidence>
<organism evidence="2 3">
    <name type="scientific">Paenibacillus allorhizosphaerae</name>
    <dbReference type="NCBI Taxonomy" id="2849866"/>
    <lineage>
        <taxon>Bacteria</taxon>
        <taxon>Bacillati</taxon>
        <taxon>Bacillota</taxon>
        <taxon>Bacilli</taxon>
        <taxon>Bacillales</taxon>
        <taxon>Paenibacillaceae</taxon>
        <taxon>Paenibacillus</taxon>
    </lineage>
</organism>
<comment type="caution">
    <text evidence="2">The sequence shown here is derived from an EMBL/GenBank/DDBJ whole genome shotgun (WGS) entry which is preliminary data.</text>
</comment>
<feature type="compositionally biased region" description="Low complexity" evidence="1">
    <location>
        <begin position="222"/>
        <end position="233"/>
    </location>
</feature>
<proteinExistence type="predicted"/>
<protein>
    <recommendedName>
        <fullName evidence="4">WYL domain-containing protein</fullName>
    </recommendedName>
</protein>
<accession>A0ABN7TMQ5</accession>
<name>A0ABN7TMQ5_9BACL</name>
<evidence type="ECO:0000256" key="1">
    <source>
        <dbReference type="SAM" id="MobiDB-lite"/>
    </source>
</evidence>
<sequence>MSNQHRILWFDRQVRLRKYPNSVLLARQFEISARQAQRDIEYMTESMGAPLQYVAKQRGYAYTDEAYVLPNMYMTEQERQILLFLSYRFEQANKVTGGTFHNANRLSHLFKQMSGARDDDSEFQLPAFEYDAQLLHKISTLNAAVKEKRPVQLWLPSDNGERIVGGIPQQLLYRYGEDYVIVRTAGADAPKEEYVALQRIRKIVVEKESSIKQEPGATINDGLSIPPLSGSSPQTANPGLTGGIPKNPKPFCARIRLREPLNGSRWRGYPAAATDAEQVYAIEFFDPDMFVAMLMEEEWETVESPGWLKDKLYRRCQQIMEKTKPPSN</sequence>
<dbReference type="RefSeq" id="WP_218100279.1">
    <property type="nucleotide sequence ID" value="NZ_CAJVCE010000011.1"/>
</dbReference>
<reference evidence="2 3" key="1">
    <citation type="submission" date="2021-06" db="EMBL/GenBank/DDBJ databases">
        <authorList>
            <person name="Criscuolo A."/>
        </authorList>
    </citation>
    <scope>NUCLEOTIDE SEQUENCE [LARGE SCALE GENOMIC DNA]</scope>
    <source>
        <strain evidence="3">CIP 111802</strain>
    </source>
</reference>
<keyword evidence="3" id="KW-1185">Reference proteome</keyword>
<dbReference type="Proteomes" id="UP000730618">
    <property type="component" value="Unassembled WGS sequence"/>
</dbReference>
<dbReference type="EMBL" id="CAJVCE010000011">
    <property type="protein sequence ID" value="CAG7647487.1"/>
    <property type="molecule type" value="Genomic_DNA"/>
</dbReference>